<keyword evidence="1" id="KW-1133">Transmembrane helix</keyword>
<dbReference type="Proteomes" id="UP000442244">
    <property type="component" value="Unassembled WGS sequence"/>
</dbReference>
<feature type="transmembrane region" description="Helical" evidence="1">
    <location>
        <begin position="82"/>
        <end position="101"/>
    </location>
</feature>
<dbReference type="InterPro" id="IPR014564">
    <property type="entry name" value="UCP031503_TM"/>
</dbReference>
<dbReference type="AlphaFoldDB" id="A0A6P2CT17"/>
<feature type="transmembrane region" description="Helical" evidence="1">
    <location>
        <begin position="169"/>
        <end position="202"/>
    </location>
</feature>
<evidence type="ECO:0000313" key="2">
    <source>
        <dbReference type="EMBL" id="TYC47389.1"/>
    </source>
</evidence>
<comment type="caution">
    <text evidence="2">The sequence shown here is derived from an EMBL/GenBank/DDBJ whole genome shotgun (WGS) entry which is preliminary data.</text>
</comment>
<organism evidence="2 3">
    <name type="scientific">Leuconostoc litchii</name>
    <dbReference type="NCBI Taxonomy" id="1981069"/>
    <lineage>
        <taxon>Bacteria</taxon>
        <taxon>Bacillati</taxon>
        <taxon>Bacillota</taxon>
        <taxon>Bacilli</taxon>
        <taxon>Lactobacillales</taxon>
        <taxon>Lactobacillaceae</taxon>
        <taxon>Leuconostoc</taxon>
    </lineage>
</organism>
<dbReference type="EMBL" id="SDGY01000001">
    <property type="protein sequence ID" value="TYC47389.1"/>
    <property type="molecule type" value="Genomic_DNA"/>
</dbReference>
<dbReference type="PANTHER" id="PTHR41771">
    <property type="entry name" value="MEMBRANE PROTEIN-RELATED"/>
    <property type="match status" value="1"/>
</dbReference>
<proteinExistence type="predicted"/>
<evidence type="ECO:0000256" key="1">
    <source>
        <dbReference type="SAM" id="Phobius"/>
    </source>
</evidence>
<dbReference type="InterPro" id="IPR012507">
    <property type="entry name" value="YibE_F"/>
</dbReference>
<evidence type="ECO:0000313" key="3">
    <source>
        <dbReference type="Proteomes" id="UP000442244"/>
    </source>
</evidence>
<dbReference type="Pfam" id="PF07907">
    <property type="entry name" value="YibE_F"/>
    <property type="match status" value="1"/>
</dbReference>
<dbReference type="PIRSF" id="PIRSF031503">
    <property type="entry name" value="UCP031503_mp"/>
    <property type="match status" value="1"/>
</dbReference>
<reference evidence="2 3" key="1">
    <citation type="submission" date="2019-01" db="EMBL/GenBank/DDBJ databases">
        <title>Leuconostoc litchii sp. nov., a novel lactic acid bacterium isolated from lychee.</title>
        <authorList>
            <person name="Wang L.-T."/>
        </authorList>
    </citation>
    <scope>NUCLEOTIDE SEQUENCE [LARGE SCALE GENOMIC DNA]</scope>
    <source>
        <strain evidence="2 3">MB7</strain>
    </source>
</reference>
<dbReference type="OrthoDB" id="2414035at2"/>
<feature type="transmembrane region" description="Helical" evidence="1">
    <location>
        <begin position="128"/>
        <end position="149"/>
    </location>
</feature>
<accession>A0A6P2CT17</accession>
<sequence>MNAIGLLIIILLILMVLVGGAQGIKAFVGLVLNFMAIFILMILINWQFNTYIVTALMSVVILALAIYLGAENPFVTNTAFKTSLIVVAILMLLSIIVQHLGQFQGFATENSEELEGLSLQVGLPFTKIAVVVMVISILGAVAEAAMAIVADLNEVIERTPNLSHKSLYAHAHIIGGQILGTAINTLFFGVLGANLPLLIWFIRLRYSLSMFFNAKLLMMEIVTMILGMLGILLSIWVASRLVAHEYTKIQKINMKKES</sequence>
<feature type="transmembrane region" description="Helical" evidence="1">
    <location>
        <begin position="214"/>
        <end position="238"/>
    </location>
</feature>
<feature type="transmembrane region" description="Helical" evidence="1">
    <location>
        <begin position="51"/>
        <end position="70"/>
    </location>
</feature>
<feature type="transmembrane region" description="Helical" evidence="1">
    <location>
        <begin position="30"/>
        <end position="46"/>
    </location>
</feature>
<gene>
    <name evidence="2" type="ORF">ESZ47_04425</name>
</gene>
<keyword evidence="1" id="KW-0472">Membrane</keyword>
<protein>
    <submittedName>
        <fullName evidence="2">YibE/F family protein</fullName>
    </submittedName>
</protein>
<dbReference type="RefSeq" id="WP_148605112.1">
    <property type="nucleotide sequence ID" value="NZ_BSUV01000001.1"/>
</dbReference>
<keyword evidence="1" id="KW-0812">Transmembrane</keyword>
<dbReference type="PANTHER" id="PTHR41771:SF1">
    <property type="entry name" value="MEMBRANE PROTEIN"/>
    <property type="match status" value="1"/>
</dbReference>
<name>A0A6P2CT17_9LACO</name>
<keyword evidence="3" id="KW-1185">Reference proteome</keyword>